<dbReference type="SUPFAM" id="SSF53697">
    <property type="entry name" value="SIS domain"/>
    <property type="match status" value="1"/>
</dbReference>
<evidence type="ECO:0000256" key="2">
    <source>
        <dbReference type="ARBA" id="ARBA00023125"/>
    </source>
</evidence>
<dbReference type="SUPFAM" id="SSF46689">
    <property type="entry name" value="Homeodomain-like"/>
    <property type="match status" value="1"/>
</dbReference>
<dbReference type="AlphaFoldDB" id="A0A0B4XCM8"/>
<protein>
    <submittedName>
        <fullName evidence="5">RpiR family transcriptional regulator protein</fullName>
    </submittedName>
</protein>
<gene>
    <name evidence="5" type="ORF">RGR602_PC00470</name>
</gene>
<dbReference type="KEGG" id="rga:RGR602_PC00470"/>
<dbReference type="GO" id="GO:0003700">
    <property type="term" value="F:DNA-binding transcription factor activity"/>
    <property type="evidence" value="ECO:0007669"/>
    <property type="project" value="InterPro"/>
</dbReference>
<dbReference type="Pfam" id="PF01380">
    <property type="entry name" value="SIS"/>
    <property type="match status" value="1"/>
</dbReference>
<accession>A0A0B4XCM8</accession>
<dbReference type="GO" id="GO:1901135">
    <property type="term" value="P:carbohydrate derivative metabolic process"/>
    <property type="evidence" value="ECO:0007669"/>
    <property type="project" value="InterPro"/>
</dbReference>
<organism evidence="5 6">
    <name type="scientific">Rhizobium gallicum bv. gallicum R602sp</name>
    <dbReference type="NCBI Taxonomy" id="1041138"/>
    <lineage>
        <taxon>Bacteria</taxon>
        <taxon>Pseudomonadati</taxon>
        <taxon>Pseudomonadota</taxon>
        <taxon>Alphaproteobacteria</taxon>
        <taxon>Hyphomicrobiales</taxon>
        <taxon>Rhizobiaceae</taxon>
        <taxon>Rhizobium/Agrobacterium group</taxon>
        <taxon>Rhizobium</taxon>
    </lineage>
</organism>
<dbReference type="InterPro" id="IPR047640">
    <property type="entry name" value="RpiR-like"/>
</dbReference>
<dbReference type="PROSITE" id="PS51071">
    <property type="entry name" value="HTH_RPIR"/>
    <property type="match status" value="1"/>
</dbReference>
<evidence type="ECO:0000259" key="4">
    <source>
        <dbReference type="PROSITE" id="PS51071"/>
    </source>
</evidence>
<evidence type="ECO:0000256" key="3">
    <source>
        <dbReference type="ARBA" id="ARBA00023163"/>
    </source>
</evidence>
<dbReference type="CDD" id="cd05013">
    <property type="entry name" value="SIS_RpiR"/>
    <property type="match status" value="1"/>
</dbReference>
<evidence type="ECO:0000256" key="1">
    <source>
        <dbReference type="ARBA" id="ARBA00023015"/>
    </source>
</evidence>
<dbReference type="HOGENOM" id="CLU_055769_1_3_5"/>
<dbReference type="EMBL" id="CP006880">
    <property type="protein sequence ID" value="AJD44510.1"/>
    <property type="molecule type" value="Genomic_DNA"/>
</dbReference>
<dbReference type="PANTHER" id="PTHR30514:SF20">
    <property type="entry name" value="TRANSCRIPTIONAL REGULATOR"/>
    <property type="match status" value="1"/>
</dbReference>
<evidence type="ECO:0000313" key="6">
    <source>
        <dbReference type="Proteomes" id="UP000031368"/>
    </source>
</evidence>
<dbReference type="Gene3D" id="3.40.50.10490">
    <property type="entry name" value="Glucose-6-phosphate isomerase like protein, domain 1"/>
    <property type="match status" value="1"/>
</dbReference>
<keyword evidence="3" id="KW-0804">Transcription</keyword>
<dbReference type="InterPro" id="IPR001347">
    <property type="entry name" value="SIS_dom"/>
</dbReference>
<keyword evidence="2" id="KW-0238">DNA-binding</keyword>
<keyword evidence="1" id="KW-0805">Transcription regulation</keyword>
<dbReference type="InterPro" id="IPR009057">
    <property type="entry name" value="Homeodomain-like_sf"/>
</dbReference>
<feature type="domain" description="HTH rpiR-type" evidence="4">
    <location>
        <begin position="13"/>
        <end position="89"/>
    </location>
</feature>
<dbReference type="InterPro" id="IPR000281">
    <property type="entry name" value="HTH_RpiR"/>
</dbReference>
<proteinExistence type="predicted"/>
<dbReference type="PANTHER" id="PTHR30514">
    <property type="entry name" value="GLUCOKINASE"/>
    <property type="match status" value="1"/>
</dbReference>
<dbReference type="RefSeq" id="WP_040114855.1">
    <property type="nucleotide sequence ID" value="NZ_CP006880.1"/>
</dbReference>
<evidence type="ECO:0000313" key="5">
    <source>
        <dbReference type="EMBL" id="AJD44510.1"/>
    </source>
</evidence>
<dbReference type="InterPro" id="IPR046348">
    <property type="entry name" value="SIS_dom_sf"/>
</dbReference>
<dbReference type="InterPro" id="IPR036388">
    <property type="entry name" value="WH-like_DNA-bd_sf"/>
</dbReference>
<geneLocation type="plasmid" evidence="5 6">
    <name>pRgalR602c</name>
</geneLocation>
<dbReference type="GO" id="GO:0097367">
    <property type="term" value="F:carbohydrate derivative binding"/>
    <property type="evidence" value="ECO:0007669"/>
    <property type="project" value="InterPro"/>
</dbReference>
<dbReference type="Pfam" id="PF01418">
    <property type="entry name" value="HTH_6"/>
    <property type="match status" value="1"/>
</dbReference>
<dbReference type="Gene3D" id="1.10.10.10">
    <property type="entry name" value="Winged helix-like DNA-binding domain superfamily/Winged helix DNA-binding domain"/>
    <property type="match status" value="1"/>
</dbReference>
<keyword evidence="6" id="KW-1185">Reference proteome</keyword>
<dbReference type="Proteomes" id="UP000031368">
    <property type="component" value="Plasmid pRgalR602c"/>
</dbReference>
<sequence>MSSDDRRPPEDFEALRSLINAKHALFPKRLAQVARHVLDNPDEVALGSIASIATAAQVTPSTLIRFAQFLGYDGFSTLQAIFREAVRAKIAPGEKGGSRQSGREGVVREAQVFYETIEACHHSLETLSKTIRVADIKAAAGILSSANCVFILAGNGTFPMAALLQHCLTRLRIRSTLLTDIVGGDDVLAFATPDDAAVIISCAPYAEETTIHASNLSDRRVPVIALTDSNFSPLSELASVRFRVIESGHDGLLLATAGIALSEALAICTRQTRQNAANAL</sequence>
<reference evidence="5 6" key="1">
    <citation type="submission" date="2013-11" db="EMBL/GenBank/DDBJ databases">
        <title>Complete genome sequence of Rhizobium gallicum bv. gallicum R602.</title>
        <authorList>
            <person name="Bustos P."/>
            <person name="Santamaria R.I."/>
            <person name="Lozano L."/>
            <person name="Acosta J.L."/>
            <person name="Ormeno-Orrillo E."/>
            <person name="Rogel M.A."/>
            <person name="Romero D."/>
            <person name="Cevallos M.A."/>
            <person name="Martinez-Romero E."/>
            <person name="Gonzalez V."/>
        </authorList>
    </citation>
    <scope>NUCLEOTIDE SEQUENCE [LARGE SCALE GENOMIC DNA]</scope>
    <source>
        <strain evidence="5 6">R602</strain>
        <plasmid evidence="5 6">pRgalR602c</plasmid>
    </source>
</reference>
<dbReference type="GO" id="GO:0003677">
    <property type="term" value="F:DNA binding"/>
    <property type="evidence" value="ECO:0007669"/>
    <property type="project" value="UniProtKB-KW"/>
</dbReference>
<keyword evidence="5" id="KW-0614">Plasmid</keyword>
<dbReference type="InterPro" id="IPR035472">
    <property type="entry name" value="RpiR-like_SIS"/>
</dbReference>
<name>A0A0B4XCM8_9HYPH</name>